<dbReference type="EMBL" id="BGPR01000099">
    <property type="protein sequence ID" value="GBL94117.1"/>
    <property type="molecule type" value="Genomic_DNA"/>
</dbReference>
<organism evidence="1 2">
    <name type="scientific">Araneus ventricosus</name>
    <name type="common">Orbweaver spider</name>
    <name type="synonym">Epeira ventricosa</name>
    <dbReference type="NCBI Taxonomy" id="182803"/>
    <lineage>
        <taxon>Eukaryota</taxon>
        <taxon>Metazoa</taxon>
        <taxon>Ecdysozoa</taxon>
        <taxon>Arthropoda</taxon>
        <taxon>Chelicerata</taxon>
        <taxon>Arachnida</taxon>
        <taxon>Araneae</taxon>
        <taxon>Araneomorphae</taxon>
        <taxon>Entelegynae</taxon>
        <taxon>Araneoidea</taxon>
        <taxon>Araneidae</taxon>
        <taxon>Araneus</taxon>
    </lineage>
</organism>
<dbReference type="OrthoDB" id="8061888at2759"/>
<protein>
    <submittedName>
        <fullName evidence="1">Uncharacterized protein</fullName>
    </submittedName>
</protein>
<dbReference type="Proteomes" id="UP000499080">
    <property type="component" value="Unassembled WGS sequence"/>
</dbReference>
<accession>A0A4Y2BQZ2</accession>
<name>A0A4Y2BQZ2_ARAVE</name>
<evidence type="ECO:0000313" key="2">
    <source>
        <dbReference type="Proteomes" id="UP000499080"/>
    </source>
</evidence>
<gene>
    <name evidence="1" type="ORF">AVEN_185069_1</name>
</gene>
<sequence>MIALIVEEEKICVNCEGEHSSFSRLCLNWQLEKEIVSLKIKKEISYSEAKKLVQSRTPTPGISYACVSKATKTSSNPTLPFDTLSETNHISKLDSMTVESLPATYPETLPSHLNILISELASDDPRSATSPDFETVMKENKHIKESKQKMGNDNSTINSKFWKKNLLQMMQ</sequence>
<proteinExistence type="predicted"/>
<keyword evidence="2" id="KW-1185">Reference proteome</keyword>
<reference evidence="1 2" key="1">
    <citation type="journal article" date="2019" name="Sci. Rep.">
        <title>Orb-weaving spider Araneus ventricosus genome elucidates the spidroin gene catalogue.</title>
        <authorList>
            <person name="Kono N."/>
            <person name="Nakamura H."/>
            <person name="Ohtoshi R."/>
            <person name="Moran D.A.P."/>
            <person name="Shinohara A."/>
            <person name="Yoshida Y."/>
            <person name="Fujiwara M."/>
            <person name="Mori M."/>
            <person name="Tomita M."/>
            <person name="Arakawa K."/>
        </authorList>
    </citation>
    <scope>NUCLEOTIDE SEQUENCE [LARGE SCALE GENOMIC DNA]</scope>
</reference>
<comment type="caution">
    <text evidence="1">The sequence shown here is derived from an EMBL/GenBank/DDBJ whole genome shotgun (WGS) entry which is preliminary data.</text>
</comment>
<evidence type="ECO:0000313" key="1">
    <source>
        <dbReference type="EMBL" id="GBL94117.1"/>
    </source>
</evidence>
<dbReference type="AlphaFoldDB" id="A0A4Y2BQZ2"/>